<keyword evidence="1" id="KW-1133">Transmembrane helix</keyword>
<dbReference type="AlphaFoldDB" id="A0AAN7ZQZ8"/>
<organism evidence="2 3">
    <name type="scientific">Elasticomyces elasticus</name>
    <dbReference type="NCBI Taxonomy" id="574655"/>
    <lineage>
        <taxon>Eukaryota</taxon>
        <taxon>Fungi</taxon>
        <taxon>Dikarya</taxon>
        <taxon>Ascomycota</taxon>
        <taxon>Pezizomycotina</taxon>
        <taxon>Dothideomycetes</taxon>
        <taxon>Dothideomycetidae</taxon>
        <taxon>Mycosphaerellales</taxon>
        <taxon>Teratosphaeriaceae</taxon>
        <taxon>Elasticomyces</taxon>
    </lineage>
</organism>
<feature type="transmembrane region" description="Helical" evidence="1">
    <location>
        <begin position="57"/>
        <end position="78"/>
    </location>
</feature>
<keyword evidence="1" id="KW-0812">Transmembrane</keyword>
<feature type="transmembrane region" description="Helical" evidence="1">
    <location>
        <begin position="90"/>
        <end position="108"/>
    </location>
</feature>
<name>A0AAN7ZQZ8_9PEZI</name>
<evidence type="ECO:0000313" key="2">
    <source>
        <dbReference type="EMBL" id="KAK5691609.1"/>
    </source>
</evidence>
<accession>A0AAN7ZQZ8</accession>
<evidence type="ECO:0000313" key="3">
    <source>
        <dbReference type="Proteomes" id="UP001310594"/>
    </source>
</evidence>
<evidence type="ECO:0000256" key="1">
    <source>
        <dbReference type="SAM" id="Phobius"/>
    </source>
</evidence>
<dbReference type="Proteomes" id="UP001310594">
    <property type="component" value="Unassembled WGS sequence"/>
</dbReference>
<keyword evidence="1" id="KW-0472">Membrane</keyword>
<reference evidence="2" key="1">
    <citation type="submission" date="2023-08" db="EMBL/GenBank/DDBJ databases">
        <title>Black Yeasts Isolated from many extreme environments.</title>
        <authorList>
            <person name="Coleine C."/>
            <person name="Stajich J.E."/>
            <person name="Selbmann L."/>
        </authorList>
    </citation>
    <scope>NUCLEOTIDE SEQUENCE</scope>
    <source>
        <strain evidence="2">CCFEE 5810</strain>
    </source>
</reference>
<feature type="transmembrane region" description="Helical" evidence="1">
    <location>
        <begin position="12"/>
        <end position="36"/>
    </location>
</feature>
<sequence>MNVYLELFGIFTFYLLCHVVVIIISLSVLGDLVVVLKEIEDNKNAGQTTSPPSFAEFNAFLGSWIAYTFYTPVVFLLTTKKQWESGWLEPTYFLAICTASYILLLITLRRPLAKCVRALFCKRVCEAGDVEKVPILGDDLRSDREGGRHTIYGSGVV</sequence>
<protein>
    <submittedName>
        <fullName evidence="2">Uncharacterized protein</fullName>
    </submittedName>
</protein>
<gene>
    <name evidence="2" type="ORF">LTR97_011603</name>
</gene>
<proteinExistence type="predicted"/>
<comment type="caution">
    <text evidence="2">The sequence shown here is derived from an EMBL/GenBank/DDBJ whole genome shotgun (WGS) entry which is preliminary data.</text>
</comment>
<dbReference type="EMBL" id="JAVRQU010000021">
    <property type="protein sequence ID" value="KAK5691609.1"/>
    <property type="molecule type" value="Genomic_DNA"/>
</dbReference>